<sequence>MESNHQPAETPLHQRIVSQQVDAQKDSPLFSLLPPEVRSKIFALAVAEYEDVDNPYPIDASWRPSHCAPRKICLNLLLTCRAVYLEACFLPFESIEQSVWLNRAHSHPMLWAQAMQKINKLLATLEQQLGHAKGEIGCLHVYATVEAVEQGILLKQVLRSPGLHPRQLVLTISHDDWPDWNWDAPLRFEADWIKRISGAISSSTQVFNIELEAVEQKKDQLDVVGKHIAEHWFFRRSDGTVLYADVSGKCLRVSQWIGPSSWRNEGWALDLNGVKKIKYYNLVITFESQLTVKAKGGMVSEAAKRNAADPLYDHLSVRIADTPES</sequence>
<proteinExistence type="predicted"/>
<reference evidence="1 2" key="1">
    <citation type="submission" date="2018-01" db="EMBL/GenBank/DDBJ databases">
        <title>Genome characterization of the sugarcane-associated fungus Trichoderma ghanense CCMA-1212 and their application in lignocelulose bioconversion.</title>
        <authorList>
            <person name="Steindorff A.S."/>
            <person name="Mendes T.D."/>
            <person name="Vilela E.S.D."/>
            <person name="Rodrigues D.S."/>
            <person name="Formighieri E.F."/>
            <person name="Melo I.S."/>
            <person name="Favaro L.C.L."/>
        </authorList>
    </citation>
    <scope>NUCLEOTIDE SEQUENCE [LARGE SCALE GENOMIC DNA]</scope>
    <source>
        <strain evidence="1 2">CCMA-1212</strain>
    </source>
</reference>
<organism evidence="1 2">
    <name type="scientific">Trichoderma ghanense</name>
    <dbReference type="NCBI Taxonomy" id="65468"/>
    <lineage>
        <taxon>Eukaryota</taxon>
        <taxon>Fungi</taxon>
        <taxon>Dikarya</taxon>
        <taxon>Ascomycota</taxon>
        <taxon>Pezizomycotina</taxon>
        <taxon>Sordariomycetes</taxon>
        <taxon>Hypocreomycetidae</taxon>
        <taxon>Hypocreales</taxon>
        <taxon>Hypocreaceae</taxon>
        <taxon>Trichoderma</taxon>
    </lineage>
</organism>
<dbReference type="GeneID" id="300577870"/>
<dbReference type="Proteomes" id="UP001642720">
    <property type="component" value="Unassembled WGS sequence"/>
</dbReference>
<gene>
    <name evidence="1" type="ORF">CCMA1212_006184</name>
</gene>
<name>A0ABY2H0I6_9HYPO</name>
<evidence type="ECO:0000313" key="2">
    <source>
        <dbReference type="Proteomes" id="UP001642720"/>
    </source>
</evidence>
<dbReference type="EMBL" id="PPTA01000008">
    <property type="protein sequence ID" value="TFB01747.1"/>
    <property type="molecule type" value="Genomic_DNA"/>
</dbReference>
<protein>
    <submittedName>
        <fullName evidence="1">Uncharacterized protein</fullName>
    </submittedName>
</protein>
<accession>A0ABY2H0I6</accession>
<keyword evidence="2" id="KW-1185">Reference proteome</keyword>
<evidence type="ECO:0000313" key="1">
    <source>
        <dbReference type="EMBL" id="TFB01747.1"/>
    </source>
</evidence>
<comment type="caution">
    <text evidence="1">The sequence shown here is derived from an EMBL/GenBank/DDBJ whole genome shotgun (WGS) entry which is preliminary data.</text>
</comment>
<dbReference type="RefSeq" id="XP_073557948.1">
    <property type="nucleotide sequence ID" value="XM_073703420.1"/>
</dbReference>